<dbReference type="AlphaFoldDB" id="A0A7W6BXY1"/>
<evidence type="ECO:0000313" key="1">
    <source>
        <dbReference type="EMBL" id="MBB3935726.1"/>
    </source>
</evidence>
<keyword evidence="2" id="KW-1185">Reference proteome</keyword>
<dbReference type="OrthoDB" id="7905380at2"/>
<name>A0A7W6BXY1_9HYPH</name>
<dbReference type="Proteomes" id="UP000531216">
    <property type="component" value="Unassembled WGS sequence"/>
</dbReference>
<dbReference type="EMBL" id="JACIDO010000003">
    <property type="protein sequence ID" value="MBB3935726.1"/>
    <property type="molecule type" value="Genomic_DNA"/>
</dbReference>
<accession>A0A7W6BXY1</accession>
<protein>
    <submittedName>
        <fullName evidence="1">Uncharacterized protein</fullName>
    </submittedName>
</protein>
<comment type="caution">
    <text evidence="1">The sequence shown here is derived from an EMBL/GenBank/DDBJ whole genome shotgun (WGS) entry which is preliminary data.</text>
</comment>
<sequence>MLPHPHNLTLPLKEGIRDLRTSIRQEAAAGTISARLIGTPEPARRLARMADGVLSRAEKVAERVIPRGGADVSRTLDRMATSLMGAGAPVESADLYALCREVLSLGGPRDAVVSELRLAMASEDLGRRVRDEDTVTAAARAAGRLAAVGAARPCLTSALGPVDPEDSAAVNDHMALAVWLGVLVRRDSGASGELALVGAQRAVEAEGPRWRTLMRDERFTDLGAAWRSTIPYLP</sequence>
<reference evidence="1 2" key="1">
    <citation type="submission" date="2020-08" db="EMBL/GenBank/DDBJ databases">
        <title>Genomic Encyclopedia of Type Strains, Phase IV (KMG-IV): sequencing the most valuable type-strain genomes for metagenomic binning, comparative biology and taxonomic classification.</title>
        <authorList>
            <person name="Goeker M."/>
        </authorList>
    </citation>
    <scope>NUCLEOTIDE SEQUENCE [LARGE SCALE GENOMIC DNA]</scope>
    <source>
        <strain evidence="1 2">DSM 25024</strain>
    </source>
</reference>
<organism evidence="1 2">
    <name type="scientific">Aureimonas phyllosphaerae</name>
    <dbReference type="NCBI Taxonomy" id="1166078"/>
    <lineage>
        <taxon>Bacteria</taxon>
        <taxon>Pseudomonadati</taxon>
        <taxon>Pseudomonadota</taxon>
        <taxon>Alphaproteobacteria</taxon>
        <taxon>Hyphomicrobiales</taxon>
        <taxon>Aurantimonadaceae</taxon>
        <taxon>Aureimonas</taxon>
    </lineage>
</organism>
<evidence type="ECO:0000313" key="2">
    <source>
        <dbReference type="Proteomes" id="UP000531216"/>
    </source>
</evidence>
<dbReference type="RefSeq" id="WP_090960866.1">
    <property type="nucleotide sequence ID" value="NZ_FOOA01000003.1"/>
</dbReference>
<gene>
    <name evidence="1" type="ORF">GGR05_001870</name>
</gene>
<proteinExistence type="predicted"/>